<dbReference type="EMBL" id="SOFS01000018">
    <property type="protein sequence ID" value="TFC20908.1"/>
    <property type="molecule type" value="Genomic_DNA"/>
</dbReference>
<dbReference type="Pfam" id="PF10708">
    <property type="entry name" value="DUF2510"/>
    <property type="match status" value="1"/>
</dbReference>
<dbReference type="InterPro" id="IPR018929">
    <property type="entry name" value="DUF2510"/>
</dbReference>
<feature type="transmembrane region" description="Helical" evidence="1">
    <location>
        <begin position="143"/>
        <end position="163"/>
    </location>
</feature>
<keyword evidence="1" id="KW-0812">Transmembrane</keyword>
<feature type="transmembrane region" description="Helical" evidence="1">
    <location>
        <begin position="111"/>
        <end position="131"/>
    </location>
</feature>
<proteinExistence type="predicted"/>
<protein>
    <submittedName>
        <fullName evidence="3">DUF2510 domain-containing protein</fullName>
    </submittedName>
</protein>
<name>A0ABY2ING6_9MICO</name>
<keyword evidence="1" id="KW-0472">Membrane</keyword>
<reference evidence="3 4" key="1">
    <citation type="submission" date="2019-03" db="EMBL/GenBank/DDBJ databases">
        <title>Genomics of glacier-inhabiting Cryobacterium strains.</title>
        <authorList>
            <person name="Liu Q."/>
            <person name="Xin Y.-H."/>
        </authorList>
    </citation>
    <scope>NUCLEOTIDE SEQUENCE [LARGE SCALE GENOMIC DNA]</scope>
    <source>
        <strain evidence="3 4">MDB1-5</strain>
    </source>
</reference>
<organism evidence="3 4">
    <name type="scientific">Cryobacterium glucosi</name>
    <dbReference type="NCBI Taxonomy" id="1259175"/>
    <lineage>
        <taxon>Bacteria</taxon>
        <taxon>Bacillati</taxon>
        <taxon>Actinomycetota</taxon>
        <taxon>Actinomycetes</taxon>
        <taxon>Micrococcales</taxon>
        <taxon>Microbacteriaceae</taxon>
        <taxon>Cryobacterium</taxon>
    </lineage>
</organism>
<comment type="caution">
    <text evidence="3">The sequence shown here is derived from an EMBL/GenBank/DDBJ whole genome shotgun (WGS) entry which is preliminary data.</text>
</comment>
<gene>
    <name evidence="3" type="ORF">E3O46_08265</name>
</gene>
<evidence type="ECO:0000313" key="3">
    <source>
        <dbReference type="EMBL" id="TFC20908.1"/>
    </source>
</evidence>
<dbReference type="Proteomes" id="UP000297604">
    <property type="component" value="Unassembled WGS sequence"/>
</dbReference>
<evidence type="ECO:0000313" key="4">
    <source>
        <dbReference type="Proteomes" id="UP000297604"/>
    </source>
</evidence>
<accession>A0ABY2ING6</accession>
<feature type="transmembrane region" description="Helical" evidence="1">
    <location>
        <begin position="65"/>
        <end position="85"/>
    </location>
</feature>
<feature type="domain" description="DUF2510" evidence="2">
    <location>
        <begin position="18"/>
        <end position="48"/>
    </location>
</feature>
<evidence type="ECO:0000256" key="1">
    <source>
        <dbReference type="SAM" id="Phobius"/>
    </source>
</evidence>
<dbReference type="RefSeq" id="WP_134559542.1">
    <property type="nucleotide sequence ID" value="NZ_SOFS01000018.1"/>
</dbReference>
<keyword evidence="1" id="KW-1133">Transmembrane helix</keyword>
<sequence length="210" mass="22646">MTDGSGNYIPMPAAAPAAGWYPDPAGSPRQRWWNGAAWTMDLHYPEPPVYGRLAPTRVLSPDTPVYTAAIWIITLLPLLSLINVASTDLTADFNRGLSEGSTGTTTSATDVLSQLLSIAVYAASVTLAYFDRRRLLADGFTRPFHWAWTFLSSGIYVIGRSIVVRNQAGRGLTPIWVWTGIVVVTTLVTFAKFAALVPLFLTTIGSGIAA</sequence>
<keyword evidence="4" id="KW-1185">Reference proteome</keyword>
<feature type="transmembrane region" description="Helical" evidence="1">
    <location>
        <begin position="175"/>
        <end position="201"/>
    </location>
</feature>
<evidence type="ECO:0000259" key="2">
    <source>
        <dbReference type="Pfam" id="PF10708"/>
    </source>
</evidence>